<comment type="caution">
    <text evidence="14">The sequence shown here is derived from an EMBL/GenBank/DDBJ whole genome shotgun (WGS) entry which is preliminary data.</text>
</comment>
<evidence type="ECO:0000259" key="12">
    <source>
        <dbReference type="PROSITE" id="PS50209"/>
    </source>
</evidence>
<dbReference type="FunFam" id="3.80.10.10:FF:000947">
    <property type="entry name" value="Si:dkey-286j17.4"/>
    <property type="match status" value="1"/>
</dbReference>
<evidence type="ECO:0000256" key="5">
    <source>
        <dbReference type="ARBA" id="ARBA00022590"/>
    </source>
</evidence>
<dbReference type="PROSITE" id="PS50209">
    <property type="entry name" value="CARD"/>
    <property type="match status" value="2"/>
</dbReference>
<evidence type="ECO:0000256" key="7">
    <source>
        <dbReference type="ARBA" id="ARBA00022670"/>
    </source>
</evidence>
<dbReference type="PROSITE" id="PS51830">
    <property type="entry name" value="FIIND"/>
    <property type="match status" value="2"/>
</dbReference>
<evidence type="ECO:0000256" key="3">
    <source>
        <dbReference type="ARBA" id="ARBA00004193"/>
    </source>
</evidence>
<dbReference type="InterPro" id="IPR011029">
    <property type="entry name" value="DEATH-like_dom_sf"/>
</dbReference>
<evidence type="ECO:0000256" key="6">
    <source>
        <dbReference type="ARBA" id="ARBA00022614"/>
    </source>
</evidence>
<evidence type="ECO:0000256" key="11">
    <source>
        <dbReference type="SAM" id="MobiDB-lite"/>
    </source>
</evidence>
<comment type="similarity">
    <text evidence="10">Belongs to the NOD1-NOD2 family.</text>
</comment>
<evidence type="ECO:0000313" key="14">
    <source>
        <dbReference type="EMBL" id="KAK2859753.1"/>
    </source>
</evidence>
<keyword evidence="5" id="KW-1210">Necrosis</keyword>
<dbReference type="GO" id="GO:0008233">
    <property type="term" value="F:peptidase activity"/>
    <property type="evidence" value="ECO:0007669"/>
    <property type="project" value="UniProtKB-KW"/>
</dbReference>
<dbReference type="InterPro" id="IPR032675">
    <property type="entry name" value="LRR_dom_sf"/>
</dbReference>
<dbReference type="GO" id="GO:0016323">
    <property type="term" value="C:basolateral plasma membrane"/>
    <property type="evidence" value="ECO:0007669"/>
    <property type="project" value="UniProtKB-SubCell"/>
</dbReference>
<evidence type="ECO:0000256" key="10">
    <source>
        <dbReference type="ARBA" id="ARBA00038296"/>
    </source>
</evidence>
<dbReference type="GO" id="GO:0012501">
    <property type="term" value="P:programmed cell death"/>
    <property type="evidence" value="ECO:0007669"/>
    <property type="project" value="UniProtKB-KW"/>
</dbReference>
<keyword evidence="7" id="KW-0378">Hydrolase</keyword>
<dbReference type="InterPro" id="IPR051261">
    <property type="entry name" value="NLR"/>
</dbReference>
<feature type="compositionally biased region" description="Acidic residues" evidence="11">
    <location>
        <begin position="914"/>
        <end position="923"/>
    </location>
</feature>
<feature type="domain" description="FIIND" evidence="13">
    <location>
        <begin position="923"/>
        <end position="1024"/>
    </location>
</feature>
<dbReference type="Pfam" id="PF13553">
    <property type="entry name" value="FIIND"/>
    <property type="match status" value="2"/>
</dbReference>
<dbReference type="InterPro" id="IPR006553">
    <property type="entry name" value="Leu-rich_rpt_Cys-con_subtyp"/>
</dbReference>
<evidence type="ECO:0000256" key="4">
    <source>
        <dbReference type="ARBA" id="ARBA00022490"/>
    </source>
</evidence>
<dbReference type="Proteomes" id="UP001187415">
    <property type="component" value="Unassembled WGS sequence"/>
</dbReference>
<proteinExistence type="inferred from homology"/>
<dbReference type="EMBL" id="JAUPFM010000002">
    <property type="protein sequence ID" value="KAK2859753.1"/>
    <property type="molecule type" value="Genomic_DNA"/>
</dbReference>
<dbReference type="Pfam" id="PF00619">
    <property type="entry name" value="CARD"/>
    <property type="match status" value="2"/>
</dbReference>
<keyword evidence="8" id="KW-0677">Repeat</keyword>
<dbReference type="SUPFAM" id="SSF47986">
    <property type="entry name" value="DEATH domain"/>
    <property type="match status" value="2"/>
</dbReference>
<dbReference type="GO" id="GO:0061702">
    <property type="term" value="C:canonical inflammasome complex"/>
    <property type="evidence" value="ECO:0007669"/>
    <property type="project" value="UniProtKB-SubCell"/>
</dbReference>
<keyword evidence="6" id="KW-0433">Leucine-rich repeat</keyword>
<feature type="domain" description="CARD" evidence="12">
    <location>
        <begin position="1029"/>
        <end position="1119"/>
    </location>
</feature>
<accession>A0AA88T169</accession>
<comment type="subcellular location">
    <subcellularLocation>
        <location evidence="2">Basolateral cell membrane</location>
    </subcellularLocation>
    <subcellularLocation>
        <location evidence="3">Cell membrane</location>
        <topology evidence="3">Lipid-anchor</topology>
    </subcellularLocation>
    <subcellularLocation>
        <location evidence="1">Inflammasome</location>
    </subcellularLocation>
</comment>
<dbReference type="GO" id="GO:0006508">
    <property type="term" value="P:proteolysis"/>
    <property type="evidence" value="ECO:0007669"/>
    <property type="project" value="UniProtKB-KW"/>
</dbReference>
<protein>
    <submittedName>
        <fullName evidence="14">Uncharacterized protein</fullName>
    </submittedName>
</protein>
<evidence type="ECO:0000256" key="1">
    <source>
        <dbReference type="ARBA" id="ARBA00004110"/>
    </source>
</evidence>
<reference evidence="14" key="1">
    <citation type="submission" date="2023-07" db="EMBL/GenBank/DDBJ databases">
        <title>Chromosome-level Genome Assembly of Striped Snakehead (Channa striata).</title>
        <authorList>
            <person name="Liu H."/>
        </authorList>
    </citation>
    <scope>NUCLEOTIDE SEQUENCE</scope>
    <source>
        <strain evidence="14">Gz</strain>
        <tissue evidence="14">Muscle</tissue>
    </source>
</reference>
<keyword evidence="15" id="KW-1185">Reference proteome</keyword>
<feature type="domain" description="FIIND" evidence="13">
    <location>
        <begin position="536"/>
        <end position="808"/>
    </location>
</feature>
<dbReference type="CDD" id="cd00116">
    <property type="entry name" value="LRR_RI"/>
    <property type="match status" value="1"/>
</dbReference>
<dbReference type="InterPro" id="IPR001315">
    <property type="entry name" value="CARD"/>
</dbReference>
<dbReference type="Pfam" id="PF23679">
    <property type="entry name" value="UPA-FIIND"/>
    <property type="match status" value="1"/>
</dbReference>
<dbReference type="SMART" id="SM00368">
    <property type="entry name" value="LRR_RI"/>
    <property type="match status" value="15"/>
</dbReference>
<keyword evidence="4" id="KW-0963">Cytoplasm</keyword>
<sequence length="1119" mass="124815">MSRKVLDTFDLKKYGQLEERQEMTLALRNCKIAQQSYGRYSETHCEDVASALKDTTSELRELDLSGNILQDSGVKLLSAGLKSPNCRLEILRLRGCSLSKASCDHLLSALKSNPSHLTELDLSRNNKLQDSEVKLLCGFLESPHCRLETLRLRSCSLSDISCDSLVSALKSNPSHLRELDLSYNYDLQDSGVKQLCGFLEGPHCGLETLRLSFCSLSEIFCDSLVSALKSNPSPLRELELNGNNLKDSGAKLLCAGLESPHCKLETLRLRSCTLSEISCDSLVSALKSNPSYLRELDLSGNDLQDSGVKQLCGFLESPDCRLETLRLSRCSFTEISCDSLGSALKSNPSYLRELDLGNNKLQDSGVKLLCGFLESPQCRLETLRLWGCTLSEISCDSLVSALKSSTSHLTELDLSRNNLQDSGVKELSAGLESPHCKLKTLRLNCCGLTDISCDYLALALKSKPSHLRELDLSQNWKLWGSDMKQLSDLVDDPVCRLKTLLLNSRVITAFRDKTRHADAQPDPNTECDDSENVAVLMKTTSNFLPELQAESVQVSYRFQCPGAGEFQCLSTGLMFVMTQEAELEYRTVQWDERLLPPGNVPAGPLFDIKCSEDAVCRLQLPHCDTEDAALSDGLLSVVHITDDELSFLEPMQITDTHVVVEVPHLSAFGLIWNLLKKKPLRSQVLLFLQQPNAKAQKHLNVFLLPANIPLEEVRAQHPNSDFIQVPSTCRLIIGHTYSVDCSEAGLIQPEKEVFDPQFGPNFHPMFEMHLPTATDEVTVIVRDQGKTEVWKRKAYVTGAGPAEPLTVSAEEKLKSIRRPFIDRVSGPVLQQLLDKLLERGVMTDAEMEETATITNRAEKARTLLDTMLEDVHTGLDLKKYKTAEELMFALKDRRTVRVDKTVQDFRDKTGYSDTDSDESEDDKELPTSFTPEQKTESEQVSYRFECPGPGEFQCTSTGLVFDMSEEAELQYKAVEWDESLLQPAGKLPAGPLYDIKCSDDALSQIQIPHGETADEPEQEGDVSVPLGNIIAKARERLKSLRTRFIDSMSDPVLHKLLDKLLEQDIINDDERESIDAKPNRGEKARQVIDTVRKKGSRASSVLLEALRETDPRLSEELQL</sequence>
<evidence type="ECO:0000313" key="15">
    <source>
        <dbReference type="Proteomes" id="UP001187415"/>
    </source>
</evidence>
<feature type="domain" description="CARD" evidence="12">
    <location>
        <begin position="805"/>
        <end position="869"/>
    </location>
</feature>
<dbReference type="PANTHER" id="PTHR24106">
    <property type="entry name" value="NACHT, LRR AND CARD DOMAINS-CONTAINING"/>
    <property type="match status" value="1"/>
</dbReference>
<organism evidence="14 15">
    <name type="scientific">Channa striata</name>
    <name type="common">Snakehead murrel</name>
    <name type="synonym">Ophicephalus striatus</name>
    <dbReference type="NCBI Taxonomy" id="64152"/>
    <lineage>
        <taxon>Eukaryota</taxon>
        <taxon>Metazoa</taxon>
        <taxon>Chordata</taxon>
        <taxon>Craniata</taxon>
        <taxon>Vertebrata</taxon>
        <taxon>Euteleostomi</taxon>
        <taxon>Actinopterygii</taxon>
        <taxon>Neopterygii</taxon>
        <taxon>Teleostei</taxon>
        <taxon>Neoteleostei</taxon>
        <taxon>Acanthomorphata</taxon>
        <taxon>Anabantaria</taxon>
        <taxon>Anabantiformes</taxon>
        <taxon>Channoidei</taxon>
        <taxon>Channidae</taxon>
        <taxon>Channa</taxon>
    </lineage>
</organism>
<dbReference type="GO" id="GO:0042981">
    <property type="term" value="P:regulation of apoptotic process"/>
    <property type="evidence" value="ECO:0007669"/>
    <property type="project" value="InterPro"/>
</dbReference>
<dbReference type="SMART" id="SM00367">
    <property type="entry name" value="LRR_CC"/>
    <property type="match status" value="5"/>
</dbReference>
<name>A0AA88T169_CHASR</name>
<dbReference type="Gene3D" id="3.80.10.10">
    <property type="entry name" value="Ribonuclease Inhibitor"/>
    <property type="match status" value="3"/>
</dbReference>
<dbReference type="AlphaFoldDB" id="A0AA88T169"/>
<dbReference type="InterPro" id="IPR001611">
    <property type="entry name" value="Leu-rich_rpt"/>
</dbReference>
<dbReference type="Gene3D" id="1.10.533.10">
    <property type="entry name" value="Death Domain, Fas"/>
    <property type="match status" value="2"/>
</dbReference>
<dbReference type="SMART" id="SM00114">
    <property type="entry name" value="CARD"/>
    <property type="match status" value="2"/>
</dbReference>
<gene>
    <name evidence="14" type="ORF">Q5P01_004373</name>
</gene>
<feature type="region of interest" description="Disordered" evidence="11">
    <location>
        <begin position="907"/>
        <end position="938"/>
    </location>
</feature>
<dbReference type="InterPro" id="IPR025307">
    <property type="entry name" value="FIIND_dom"/>
</dbReference>
<evidence type="ECO:0000256" key="2">
    <source>
        <dbReference type="ARBA" id="ARBA00004187"/>
    </source>
</evidence>
<evidence type="ECO:0000256" key="9">
    <source>
        <dbReference type="ARBA" id="ARBA00023233"/>
    </source>
</evidence>
<evidence type="ECO:0000259" key="13">
    <source>
        <dbReference type="PROSITE" id="PS51830"/>
    </source>
</evidence>
<keyword evidence="9" id="KW-1271">Inflammasome</keyword>
<dbReference type="SUPFAM" id="SSF52047">
    <property type="entry name" value="RNI-like"/>
    <property type="match status" value="2"/>
</dbReference>
<evidence type="ECO:0000256" key="8">
    <source>
        <dbReference type="ARBA" id="ARBA00022737"/>
    </source>
</evidence>
<dbReference type="Pfam" id="PF13516">
    <property type="entry name" value="LRR_6"/>
    <property type="match status" value="7"/>
</dbReference>
<keyword evidence="7" id="KW-0645">Protease</keyword>